<dbReference type="Proteomes" id="UP000002593">
    <property type="component" value="Chromosome"/>
</dbReference>
<proteinExistence type="predicted"/>
<evidence type="ECO:0000313" key="2">
    <source>
        <dbReference type="EMBL" id="ABM80316.1"/>
    </source>
</evidence>
<keyword evidence="1" id="KW-0472">Membrane</keyword>
<dbReference type="GeneID" id="36805182"/>
<accession>A2BK05</accession>
<dbReference type="Gene3D" id="3.40.50.450">
    <property type="match status" value="1"/>
</dbReference>
<evidence type="ECO:0000313" key="3">
    <source>
        <dbReference type="Proteomes" id="UP000002593"/>
    </source>
</evidence>
<organism evidence="2 3">
    <name type="scientific">Hyperthermus butylicus (strain DSM 5456 / JCM 9403 / PLM1-5)</name>
    <dbReference type="NCBI Taxonomy" id="415426"/>
    <lineage>
        <taxon>Archaea</taxon>
        <taxon>Thermoproteota</taxon>
        <taxon>Thermoprotei</taxon>
        <taxon>Desulfurococcales</taxon>
        <taxon>Pyrodictiaceae</taxon>
        <taxon>Hyperthermus</taxon>
    </lineage>
</organism>
<dbReference type="eggNOG" id="arCOG02431">
    <property type="taxonomic scope" value="Archaea"/>
</dbReference>
<keyword evidence="3" id="KW-1185">Reference proteome</keyword>
<keyword evidence="1" id="KW-1133">Transmembrane helix</keyword>
<reference evidence="2 3" key="1">
    <citation type="journal article" date="2007" name="Archaea">
        <title>The genome of Hyperthermus butylicus: a sulfur-reducing, peptide fermenting, neutrophilic Crenarchaeote growing up to 108 degrees C.</title>
        <authorList>
            <person name="Brugger K."/>
            <person name="Chen L."/>
            <person name="Stark M."/>
            <person name="Zibat A."/>
            <person name="Redder P."/>
            <person name="Ruepp A."/>
            <person name="Awayez M."/>
            <person name="She Q."/>
            <person name="Garrett R.A."/>
            <person name="Klenk H.P."/>
        </authorList>
    </citation>
    <scope>NUCLEOTIDE SEQUENCE [LARGE SCALE GENOMIC DNA]</scope>
    <source>
        <strain evidence="3">DSM 5456 / JCM 9403 / PLM1-5</strain>
    </source>
</reference>
<feature type="transmembrane region" description="Helical" evidence="1">
    <location>
        <begin position="103"/>
        <end position="125"/>
    </location>
</feature>
<sequence length="179" mass="19381">MTVQVGFAAYSGEPKPVHIEAVNDIMEGLFSECEPDTVTILLGGYRGLMRLIADAAMKHGVGRLVFIIPPEYEAMSYPEGSVVIRTGLGVRERSSILVRSSDVLVVVGGGIGTLFEVMLACSYGIPVLMLRGTGLESDRFANCYSDGILDSRLGRCIDYYNDPKLLGAEACRVARRKAK</sequence>
<dbReference type="EnsemblBacteria" id="ABM80316">
    <property type="protein sequence ID" value="ABM80316"/>
    <property type="gene ID" value="Hbut_0450"/>
</dbReference>
<protein>
    <submittedName>
        <fullName evidence="2">Conserved archaeal protein</fullName>
    </submittedName>
</protein>
<evidence type="ECO:0000256" key="1">
    <source>
        <dbReference type="SAM" id="Phobius"/>
    </source>
</evidence>
<gene>
    <name evidence="2" type="ordered locus">Hbut_0450</name>
</gene>
<dbReference type="RefSeq" id="WP_011821634.1">
    <property type="nucleotide sequence ID" value="NC_008818.1"/>
</dbReference>
<dbReference type="InterPro" id="IPR041164">
    <property type="entry name" value="LDcluster4"/>
</dbReference>
<dbReference type="EMBL" id="CP000493">
    <property type="protein sequence ID" value="ABM80316.1"/>
    <property type="molecule type" value="Genomic_DNA"/>
</dbReference>
<dbReference type="Pfam" id="PF18306">
    <property type="entry name" value="LDcluster4"/>
    <property type="match status" value="1"/>
</dbReference>
<dbReference type="HOGENOM" id="CLU_107614_0_1_2"/>
<dbReference type="KEGG" id="hbu:Hbut_0450"/>
<dbReference type="STRING" id="415426.Hbut_0450"/>
<dbReference type="SUPFAM" id="SSF102405">
    <property type="entry name" value="MCP/YpsA-like"/>
    <property type="match status" value="1"/>
</dbReference>
<dbReference type="AlphaFoldDB" id="A2BK05"/>
<name>A2BK05_HYPBU</name>
<keyword evidence="1" id="KW-0812">Transmembrane</keyword>